<keyword evidence="5" id="KW-1185">Reference proteome</keyword>
<feature type="region of interest" description="Disordered" evidence="2">
    <location>
        <begin position="1"/>
        <end position="70"/>
    </location>
</feature>
<organism evidence="4 5">
    <name type="scientific">Caulochytrium protostelioides</name>
    <dbReference type="NCBI Taxonomy" id="1555241"/>
    <lineage>
        <taxon>Eukaryota</taxon>
        <taxon>Fungi</taxon>
        <taxon>Fungi incertae sedis</taxon>
        <taxon>Chytridiomycota</taxon>
        <taxon>Chytridiomycota incertae sedis</taxon>
        <taxon>Chytridiomycetes</taxon>
        <taxon>Caulochytriales</taxon>
        <taxon>Caulochytriaceae</taxon>
        <taxon>Caulochytrium</taxon>
    </lineage>
</organism>
<dbReference type="InterPro" id="IPR001878">
    <property type="entry name" value="Znf_CCHC"/>
</dbReference>
<dbReference type="GO" id="GO:0003676">
    <property type="term" value="F:nucleic acid binding"/>
    <property type="evidence" value="ECO:0007669"/>
    <property type="project" value="InterPro"/>
</dbReference>
<dbReference type="GO" id="GO:0008270">
    <property type="term" value="F:zinc ion binding"/>
    <property type="evidence" value="ECO:0007669"/>
    <property type="project" value="UniProtKB-KW"/>
</dbReference>
<dbReference type="SUPFAM" id="SSF57756">
    <property type="entry name" value="Retrovirus zinc finger-like domains"/>
    <property type="match status" value="1"/>
</dbReference>
<evidence type="ECO:0000313" key="4">
    <source>
        <dbReference type="EMBL" id="RKP02762.1"/>
    </source>
</evidence>
<dbReference type="SMART" id="SM00343">
    <property type="entry name" value="ZnF_C2HC"/>
    <property type="match status" value="1"/>
</dbReference>
<evidence type="ECO:0000256" key="1">
    <source>
        <dbReference type="PROSITE-ProRule" id="PRU00047"/>
    </source>
</evidence>
<feature type="compositionally biased region" description="Gly residues" evidence="2">
    <location>
        <begin position="31"/>
        <end position="47"/>
    </location>
</feature>
<proteinExistence type="predicted"/>
<keyword evidence="1" id="KW-0863">Zinc-finger</keyword>
<feature type="compositionally biased region" description="Gly residues" evidence="2">
    <location>
        <begin position="57"/>
        <end position="70"/>
    </location>
</feature>
<sequence length="98" mass="9384">QSLAAGGAGGAGAAGSPAQTLQPLQAYQPLQGGGYGVSPGPGGGPGGMMPRYPPGMNVGGGGGGGGGGGAPRPLDQVTCFKCKQRGHYANHCPNRHVM</sequence>
<feature type="non-terminal residue" evidence="4">
    <location>
        <position position="1"/>
    </location>
</feature>
<evidence type="ECO:0000256" key="2">
    <source>
        <dbReference type="SAM" id="MobiDB-lite"/>
    </source>
</evidence>
<keyword evidence="1" id="KW-0479">Metal-binding</keyword>
<accession>A0A4P9XBK4</accession>
<dbReference type="AlphaFoldDB" id="A0A4P9XBK4"/>
<dbReference type="Proteomes" id="UP000274922">
    <property type="component" value="Unassembled WGS sequence"/>
</dbReference>
<dbReference type="STRING" id="1555241.A0A4P9XBK4"/>
<evidence type="ECO:0000259" key="3">
    <source>
        <dbReference type="PROSITE" id="PS50158"/>
    </source>
</evidence>
<dbReference type="EMBL" id="ML014135">
    <property type="protein sequence ID" value="RKP02762.1"/>
    <property type="molecule type" value="Genomic_DNA"/>
</dbReference>
<feature type="compositionally biased region" description="Gly residues" evidence="2">
    <location>
        <begin position="1"/>
        <end position="13"/>
    </location>
</feature>
<name>A0A4P9XBK4_9FUNG</name>
<reference evidence="5" key="1">
    <citation type="journal article" date="2018" name="Nat. Microbiol.">
        <title>Leveraging single-cell genomics to expand the fungal tree of life.</title>
        <authorList>
            <person name="Ahrendt S.R."/>
            <person name="Quandt C.A."/>
            <person name="Ciobanu D."/>
            <person name="Clum A."/>
            <person name="Salamov A."/>
            <person name="Andreopoulos B."/>
            <person name="Cheng J.F."/>
            <person name="Woyke T."/>
            <person name="Pelin A."/>
            <person name="Henrissat B."/>
            <person name="Reynolds N.K."/>
            <person name="Benny G.L."/>
            <person name="Smith M.E."/>
            <person name="James T.Y."/>
            <person name="Grigoriev I.V."/>
        </authorList>
    </citation>
    <scope>NUCLEOTIDE SEQUENCE [LARGE SCALE GENOMIC DNA]</scope>
    <source>
        <strain evidence="5">ATCC 52028</strain>
    </source>
</reference>
<feature type="domain" description="CCHC-type" evidence="3">
    <location>
        <begin position="79"/>
        <end position="94"/>
    </location>
</feature>
<dbReference type="PROSITE" id="PS50158">
    <property type="entry name" value="ZF_CCHC"/>
    <property type="match status" value="1"/>
</dbReference>
<dbReference type="Pfam" id="PF00098">
    <property type="entry name" value="zf-CCHC"/>
    <property type="match status" value="1"/>
</dbReference>
<protein>
    <recommendedName>
        <fullName evidence="3">CCHC-type domain-containing protein</fullName>
    </recommendedName>
</protein>
<gene>
    <name evidence="4" type="ORF">CXG81DRAFT_24550</name>
</gene>
<keyword evidence="1" id="KW-0862">Zinc</keyword>
<dbReference type="InterPro" id="IPR036875">
    <property type="entry name" value="Znf_CCHC_sf"/>
</dbReference>
<evidence type="ECO:0000313" key="5">
    <source>
        <dbReference type="Proteomes" id="UP000274922"/>
    </source>
</evidence>
<dbReference type="Gene3D" id="4.10.60.10">
    <property type="entry name" value="Zinc finger, CCHC-type"/>
    <property type="match status" value="1"/>
</dbReference>